<dbReference type="RefSeq" id="WP_146117957.1">
    <property type="nucleotide sequence ID" value="NZ_PUHY01000016.1"/>
</dbReference>
<accession>A0A2S8F956</accession>
<dbReference type="EMBL" id="PUHY01000016">
    <property type="protein sequence ID" value="PQO28464.1"/>
    <property type="molecule type" value="Genomic_DNA"/>
</dbReference>
<dbReference type="OrthoDB" id="6624622at2"/>
<gene>
    <name evidence="1" type="ORF">C5Y83_28035</name>
</gene>
<dbReference type="AlphaFoldDB" id="A0A2S8F956"/>
<proteinExistence type="predicted"/>
<organism evidence="1 2">
    <name type="scientific">Blastopirellula marina</name>
    <dbReference type="NCBI Taxonomy" id="124"/>
    <lineage>
        <taxon>Bacteria</taxon>
        <taxon>Pseudomonadati</taxon>
        <taxon>Planctomycetota</taxon>
        <taxon>Planctomycetia</taxon>
        <taxon>Pirellulales</taxon>
        <taxon>Pirellulaceae</taxon>
        <taxon>Blastopirellula</taxon>
    </lineage>
</organism>
<evidence type="ECO:0000313" key="2">
    <source>
        <dbReference type="Proteomes" id="UP000238322"/>
    </source>
</evidence>
<reference evidence="1 2" key="1">
    <citation type="submission" date="2018-02" db="EMBL/GenBank/DDBJ databases">
        <title>Comparative genomes isolates from brazilian mangrove.</title>
        <authorList>
            <person name="Araujo J.E."/>
            <person name="Taketani R.G."/>
            <person name="Silva M.C.P."/>
            <person name="Loureco M.V."/>
            <person name="Andreote F.D."/>
        </authorList>
    </citation>
    <scope>NUCLEOTIDE SEQUENCE [LARGE SCALE GENOMIC DNA]</scope>
    <source>
        <strain evidence="1 2">Hex-1 MGV</strain>
    </source>
</reference>
<protein>
    <submittedName>
        <fullName evidence="1">Uncharacterized protein</fullName>
    </submittedName>
</protein>
<comment type="caution">
    <text evidence="1">The sequence shown here is derived from an EMBL/GenBank/DDBJ whole genome shotgun (WGS) entry which is preliminary data.</text>
</comment>
<name>A0A2S8F956_9BACT</name>
<dbReference type="Proteomes" id="UP000238322">
    <property type="component" value="Unassembled WGS sequence"/>
</dbReference>
<evidence type="ECO:0000313" key="1">
    <source>
        <dbReference type="EMBL" id="PQO28464.1"/>
    </source>
</evidence>
<sequence>MCQQCDDFGQHIQIKLPADLKVNMNRVNTAVAKKLLRITTGELQWSDYINCDLTCTKCDADYHLSCETYHGSGGSWGPK</sequence>